<name>A0A5C5ZNI5_9BACT</name>
<evidence type="ECO:0000313" key="4">
    <source>
        <dbReference type="EMBL" id="TWT87993.1"/>
    </source>
</evidence>
<organism evidence="4 5">
    <name type="scientific">Stieleria varia</name>
    <dbReference type="NCBI Taxonomy" id="2528005"/>
    <lineage>
        <taxon>Bacteria</taxon>
        <taxon>Pseudomonadati</taxon>
        <taxon>Planctomycetota</taxon>
        <taxon>Planctomycetia</taxon>
        <taxon>Pirellulales</taxon>
        <taxon>Pirellulaceae</taxon>
        <taxon>Stieleria</taxon>
    </lineage>
</organism>
<sequence>MSNETLSAESRESESVSSLTQPVITTQALAMHYRRCDALRGVDLEIQPGTVFALLGENGAGKTTLIRILTGFQKPSAGSCTVCGIDPTRDPLGVRRQIGYVSDNPALYDWMTVGQIGGFTASFYDESFQPRYDEMVRRYELPLDQKIRHLSKGQRAKVALSLALSHDPSLLILDEPTSGLDPKVRRNFLESMIDRAATGRTVFLSSHQISEVERVADTIAILHHGKIRLMGPLAEIRDSIHQVVIDVDDPLKALAPLSEPFVVLSEETSGRQRQSFVQNFDPQIIQTLQNEPGVTAVRTRVATLEEIFVACTSNPVDSNGV</sequence>
<evidence type="ECO:0000256" key="2">
    <source>
        <dbReference type="ARBA" id="ARBA00022840"/>
    </source>
</evidence>
<keyword evidence="5" id="KW-1185">Reference proteome</keyword>
<proteinExistence type="predicted"/>
<evidence type="ECO:0000256" key="1">
    <source>
        <dbReference type="ARBA" id="ARBA00022741"/>
    </source>
</evidence>
<dbReference type="SUPFAM" id="SSF52540">
    <property type="entry name" value="P-loop containing nucleoside triphosphate hydrolases"/>
    <property type="match status" value="1"/>
</dbReference>
<dbReference type="Pfam" id="PF00005">
    <property type="entry name" value="ABC_tran"/>
    <property type="match status" value="1"/>
</dbReference>
<evidence type="ECO:0000259" key="3">
    <source>
        <dbReference type="PROSITE" id="PS50893"/>
    </source>
</evidence>
<dbReference type="PANTHER" id="PTHR43158:SF10">
    <property type="entry name" value="ABC TRANSPORTER ATP-BINDING PROTEIN YTRB"/>
    <property type="match status" value="1"/>
</dbReference>
<reference evidence="4 5" key="1">
    <citation type="submission" date="2019-02" db="EMBL/GenBank/DDBJ databases">
        <title>Deep-cultivation of Planctomycetes and their phenomic and genomic characterization uncovers novel biology.</title>
        <authorList>
            <person name="Wiegand S."/>
            <person name="Jogler M."/>
            <person name="Boedeker C."/>
            <person name="Pinto D."/>
            <person name="Vollmers J."/>
            <person name="Rivas-Marin E."/>
            <person name="Kohn T."/>
            <person name="Peeters S.H."/>
            <person name="Heuer A."/>
            <person name="Rast P."/>
            <person name="Oberbeckmann S."/>
            <person name="Bunk B."/>
            <person name="Jeske O."/>
            <person name="Meyerdierks A."/>
            <person name="Storesund J.E."/>
            <person name="Kallscheuer N."/>
            <person name="Luecker S."/>
            <person name="Lage O.M."/>
            <person name="Pohl T."/>
            <person name="Merkel B.J."/>
            <person name="Hornburger P."/>
            <person name="Mueller R.-W."/>
            <person name="Bruemmer F."/>
            <person name="Labrenz M."/>
            <person name="Spormann A.M."/>
            <person name="Op Den Camp H."/>
            <person name="Overmann J."/>
            <person name="Amann R."/>
            <person name="Jetten M.S.M."/>
            <person name="Mascher T."/>
            <person name="Medema M.H."/>
            <person name="Devos D.P."/>
            <person name="Kaster A.-K."/>
            <person name="Ovreas L."/>
            <person name="Rohde M."/>
            <person name="Galperin M.Y."/>
            <person name="Jogler C."/>
        </authorList>
    </citation>
    <scope>NUCLEOTIDE SEQUENCE [LARGE SCALE GENOMIC DNA]</scope>
    <source>
        <strain evidence="4 5">Pla52n</strain>
    </source>
</reference>
<dbReference type="PROSITE" id="PS50893">
    <property type="entry name" value="ABC_TRANSPORTER_2"/>
    <property type="match status" value="1"/>
</dbReference>
<dbReference type="CDD" id="cd03230">
    <property type="entry name" value="ABC_DR_subfamily_A"/>
    <property type="match status" value="1"/>
</dbReference>
<comment type="caution">
    <text evidence="4">The sequence shown here is derived from an EMBL/GenBank/DDBJ whole genome shotgun (WGS) entry which is preliminary data.</text>
</comment>
<keyword evidence="2 4" id="KW-0067">ATP-binding</keyword>
<dbReference type="InterPro" id="IPR003439">
    <property type="entry name" value="ABC_transporter-like_ATP-bd"/>
</dbReference>
<dbReference type="InterPro" id="IPR003593">
    <property type="entry name" value="AAA+_ATPase"/>
</dbReference>
<dbReference type="Gene3D" id="3.40.50.300">
    <property type="entry name" value="P-loop containing nucleotide triphosphate hydrolases"/>
    <property type="match status" value="1"/>
</dbReference>
<dbReference type="OrthoDB" id="9795548at2"/>
<dbReference type="PANTHER" id="PTHR43158">
    <property type="entry name" value="SKFA PEPTIDE EXPORT ATP-BINDING PROTEIN SKFE"/>
    <property type="match status" value="1"/>
</dbReference>
<dbReference type="EMBL" id="SJPN01000029">
    <property type="protein sequence ID" value="TWT87993.1"/>
    <property type="molecule type" value="Genomic_DNA"/>
</dbReference>
<dbReference type="RefSeq" id="WP_146523780.1">
    <property type="nucleotide sequence ID" value="NZ_CP151726.1"/>
</dbReference>
<dbReference type="InterPro" id="IPR027417">
    <property type="entry name" value="P-loop_NTPase"/>
</dbReference>
<accession>A0A5C5ZNI5</accession>
<feature type="domain" description="ABC transporter" evidence="3">
    <location>
        <begin position="24"/>
        <end position="249"/>
    </location>
</feature>
<dbReference type="SMART" id="SM00382">
    <property type="entry name" value="AAA"/>
    <property type="match status" value="1"/>
</dbReference>
<dbReference type="GO" id="GO:0016887">
    <property type="term" value="F:ATP hydrolysis activity"/>
    <property type="evidence" value="ECO:0007669"/>
    <property type="project" value="InterPro"/>
</dbReference>
<dbReference type="GO" id="GO:0005524">
    <property type="term" value="F:ATP binding"/>
    <property type="evidence" value="ECO:0007669"/>
    <property type="project" value="UniProtKB-KW"/>
</dbReference>
<dbReference type="InterPro" id="IPR017871">
    <property type="entry name" value="ABC_transporter-like_CS"/>
</dbReference>
<dbReference type="Proteomes" id="UP000320176">
    <property type="component" value="Unassembled WGS sequence"/>
</dbReference>
<evidence type="ECO:0000313" key="5">
    <source>
        <dbReference type="Proteomes" id="UP000320176"/>
    </source>
</evidence>
<gene>
    <name evidence="4" type="primary">ecsA_2</name>
    <name evidence="4" type="ORF">Pla52n_69500</name>
</gene>
<dbReference type="PROSITE" id="PS00211">
    <property type="entry name" value="ABC_TRANSPORTER_1"/>
    <property type="match status" value="1"/>
</dbReference>
<protein>
    <submittedName>
        <fullName evidence="4">ABC-type transporter ATP-binding protein EcsA</fullName>
    </submittedName>
</protein>
<keyword evidence="1" id="KW-0547">Nucleotide-binding</keyword>
<dbReference type="AlphaFoldDB" id="A0A5C5ZNI5"/>